<dbReference type="Gene3D" id="6.10.140.2220">
    <property type="match status" value="1"/>
</dbReference>
<gene>
    <name evidence="6" type="ORF">VNO77_09590</name>
</gene>
<dbReference type="Pfam" id="PF01753">
    <property type="entry name" value="zf-MYND"/>
    <property type="match status" value="1"/>
</dbReference>
<comment type="caution">
    <text evidence="6">The sequence shown here is derived from an EMBL/GenBank/DDBJ whole genome shotgun (WGS) entry which is preliminary data.</text>
</comment>
<dbReference type="Gene3D" id="1.25.40.10">
    <property type="entry name" value="Tetratricopeptide repeat domain"/>
    <property type="match status" value="1"/>
</dbReference>
<dbReference type="AlphaFoldDB" id="A0AAN9QUA8"/>
<dbReference type="InterPro" id="IPR011990">
    <property type="entry name" value="TPR-like_helical_dom_sf"/>
</dbReference>
<dbReference type="SUPFAM" id="SSF144232">
    <property type="entry name" value="HIT/MYND zinc finger-like"/>
    <property type="match status" value="1"/>
</dbReference>
<evidence type="ECO:0000256" key="4">
    <source>
        <dbReference type="PROSITE-ProRule" id="PRU00134"/>
    </source>
</evidence>
<dbReference type="InterPro" id="IPR044508">
    <property type="entry name" value="At5g50450/At1g67340-like"/>
</dbReference>
<dbReference type="SUPFAM" id="SSF81901">
    <property type="entry name" value="HCP-like"/>
    <property type="match status" value="1"/>
</dbReference>
<accession>A0AAN9QUA8</accession>
<dbReference type="InterPro" id="IPR002893">
    <property type="entry name" value="Znf_MYND"/>
</dbReference>
<dbReference type="PANTHER" id="PTHR46758:SF9">
    <property type="entry name" value="MYND-TYPE DOMAIN-CONTAINING PROTEIN"/>
    <property type="match status" value="1"/>
</dbReference>
<dbReference type="PROSITE" id="PS50865">
    <property type="entry name" value="ZF_MYND_2"/>
    <property type="match status" value="1"/>
</dbReference>
<evidence type="ECO:0000313" key="6">
    <source>
        <dbReference type="EMBL" id="KAK7350705.1"/>
    </source>
</evidence>
<proteinExistence type="predicted"/>
<dbReference type="GO" id="GO:0008270">
    <property type="term" value="F:zinc ion binding"/>
    <property type="evidence" value="ECO:0007669"/>
    <property type="project" value="UniProtKB-KW"/>
</dbReference>
<name>A0AAN9QUA8_CANGL</name>
<dbReference type="EMBL" id="JAYMYQ010000002">
    <property type="protein sequence ID" value="KAK7350705.1"/>
    <property type="molecule type" value="Genomic_DNA"/>
</dbReference>
<dbReference type="FunFam" id="6.10.140.2220:FF:000033">
    <property type="entry name" value="Predicted protein"/>
    <property type="match status" value="1"/>
</dbReference>
<keyword evidence="2 4" id="KW-0863">Zinc-finger</keyword>
<dbReference type="Pfam" id="PF23310">
    <property type="entry name" value="TPR_27"/>
    <property type="match status" value="1"/>
</dbReference>
<evidence type="ECO:0000313" key="7">
    <source>
        <dbReference type="Proteomes" id="UP001367508"/>
    </source>
</evidence>
<sequence>MRTVTHSGRVEAPVPAVPYSSHSTYIEFNNTGTRNPQPFFLNVKNKRGNMRRPWRHHNKRTDKHDLFDALPDDLVVFILSKLSSTASSPSQFINIILTCKRLNHLGLHRLVLSKAGPKVFGIRPTNWSECAHRFLKHCVNAGNVDACYTLGMIRFYCLQNRGSGLSLMAKAAMKLHAPALYSLAVIQFNGSGGSKRDKDLRAGVALSARASLLGHIDALRELGHCLQDGYGVRQNIAEGRRLLVQANVRELAYVLRAVAQASPSRSASSMLTWRCQRESLCPLLSDYGYNVPVPEVQPANWFLREWFESGRGRLGEGLRLCAHIGCGRPETRPHEFRRCSVCGKVNYCSRGCQALDWKLRHKMECSPVELWGEDNDGAADVEAGDGAPQMGNNIVIQNAAV</sequence>
<dbReference type="PANTHER" id="PTHR46758">
    <property type="entry name" value="MYND DOMAIN-CONTAINING"/>
    <property type="match status" value="1"/>
</dbReference>
<evidence type="ECO:0000256" key="3">
    <source>
        <dbReference type="ARBA" id="ARBA00022833"/>
    </source>
</evidence>
<dbReference type="InterPro" id="IPR036047">
    <property type="entry name" value="F-box-like_dom_sf"/>
</dbReference>
<evidence type="ECO:0000259" key="5">
    <source>
        <dbReference type="PROSITE" id="PS50865"/>
    </source>
</evidence>
<dbReference type="InterPro" id="IPR057136">
    <property type="entry name" value="At2g35280_TPR_dom"/>
</dbReference>
<keyword evidence="1" id="KW-0479">Metal-binding</keyword>
<evidence type="ECO:0000256" key="1">
    <source>
        <dbReference type="ARBA" id="ARBA00022723"/>
    </source>
</evidence>
<dbReference type="SUPFAM" id="SSF81383">
    <property type="entry name" value="F-box domain"/>
    <property type="match status" value="1"/>
</dbReference>
<dbReference type="Proteomes" id="UP001367508">
    <property type="component" value="Unassembled WGS sequence"/>
</dbReference>
<reference evidence="6 7" key="1">
    <citation type="submission" date="2024-01" db="EMBL/GenBank/DDBJ databases">
        <title>The genomes of 5 underutilized Papilionoideae crops provide insights into root nodulation and disease resistanc.</title>
        <authorList>
            <person name="Jiang F."/>
        </authorList>
    </citation>
    <scope>NUCLEOTIDE SEQUENCE [LARGE SCALE GENOMIC DNA]</scope>
    <source>
        <strain evidence="6">LVBAO_FW01</strain>
        <tissue evidence="6">Leaves</tissue>
    </source>
</reference>
<protein>
    <recommendedName>
        <fullName evidence="5">MYND-type domain-containing protein</fullName>
    </recommendedName>
</protein>
<keyword evidence="7" id="KW-1185">Reference proteome</keyword>
<organism evidence="6 7">
    <name type="scientific">Canavalia gladiata</name>
    <name type="common">Sword bean</name>
    <name type="synonym">Dolichos gladiatus</name>
    <dbReference type="NCBI Taxonomy" id="3824"/>
    <lineage>
        <taxon>Eukaryota</taxon>
        <taxon>Viridiplantae</taxon>
        <taxon>Streptophyta</taxon>
        <taxon>Embryophyta</taxon>
        <taxon>Tracheophyta</taxon>
        <taxon>Spermatophyta</taxon>
        <taxon>Magnoliopsida</taxon>
        <taxon>eudicotyledons</taxon>
        <taxon>Gunneridae</taxon>
        <taxon>Pentapetalae</taxon>
        <taxon>rosids</taxon>
        <taxon>fabids</taxon>
        <taxon>Fabales</taxon>
        <taxon>Fabaceae</taxon>
        <taxon>Papilionoideae</taxon>
        <taxon>50 kb inversion clade</taxon>
        <taxon>NPAAA clade</taxon>
        <taxon>indigoferoid/millettioid clade</taxon>
        <taxon>Phaseoleae</taxon>
        <taxon>Canavalia</taxon>
    </lineage>
</organism>
<feature type="domain" description="MYND-type" evidence="5">
    <location>
        <begin position="323"/>
        <end position="365"/>
    </location>
</feature>
<evidence type="ECO:0000256" key="2">
    <source>
        <dbReference type="ARBA" id="ARBA00022771"/>
    </source>
</evidence>
<keyword evidence="3" id="KW-0862">Zinc</keyword>